<dbReference type="STRING" id="1322246.BN4_20281"/>
<dbReference type="GO" id="GO:0044781">
    <property type="term" value="P:bacterial-type flagellum organization"/>
    <property type="evidence" value="ECO:0007669"/>
    <property type="project" value="UniProtKB-KW"/>
</dbReference>
<dbReference type="GO" id="GO:0005829">
    <property type="term" value="C:cytosol"/>
    <property type="evidence" value="ECO:0007669"/>
    <property type="project" value="TreeGrafter"/>
</dbReference>
<evidence type="ECO:0000256" key="9">
    <source>
        <dbReference type="ARBA" id="ARBA00023225"/>
    </source>
</evidence>
<keyword evidence="5" id="KW-0813">Transport</keyword>
<keyword evidence="6" id="KW-0963">Cytoplasm</keyword>
<dbReference type="RefSeq" id="WP_015416385.1">
    <property type="nucleotide sequence ID" value="NC_020409.1"/>
</dbReference>
<dbReference type="Proteomes" id="UP000011724">
    <property type="component" value="Chromosome"/>
</dbReference>
<dbReference type="GO" id="GO:0015031">
    <property type="term" value="P:protein transport"/>
    <property type="evidence" value="ECO:0007669"/>
    <property type="project" value="UniProtKB-KW"/>
</dbReference>
<keyword evidence="7" id="KW-1005">Bacterial flagellum biogenesis</keyword>
<reference evidence="12 13" key="1">
    <citation type="journal article" date="2013" name="PLoS ONE">
        <title>The first genomic and proteomic characterization of a deep-sea sulfate reducer: insights into the piezophilic lifestyle of Desulfovibrio piezophilus.</title>
        <authorList>
            <person name="Pradel N."/>
            <person name="Ji B."/>
            <person name="Gimenez G."/>
            <person name="Talla E."/>
            <person name="Lenoble P."/>
            <person name="Garel M."/>
            <person name="Tamburini C."/>
            <person name="Fourquet P."/>
            <person name="Lebrun R."/>
            <person name="Bertin P."/>
            <person name="Denis Y."/>
            <person name="Pophillat M."/>
            <person name="Barbe V."/>
            <person name="Ollivier B."/>
            <person name="Dolla A."/>
        </authorList>
    </citation>
    <scope>NUCLEOTIDE SEQUENCE [LARGE SCALE GENOMIC DNA]</scope>
    <source>
        <strain evidence="13">DSM 10523 / SB164P1</strain>
    </source>
</reference>
<keyword evidence="13" id="KW-1185">Reference proteome</keyword>
<dbReference type="HOGENOM" id="CLU_084432_0_0_7"/>
<comment type="similarity">
    <text evidence="3">Belongs to the FliH family.</text>
</comment>
<dbReference type="BioCyc" id="DPIE1322246:BN4_RS15650-MONOMER"/>
<evidence type="ECO:0000256" key="7">
    <source>
        <dbReference type="ARBA" id="ARBA00022795"/>
    </source>
</evidence>
<dbReference type="PRINTS" id="PR01003">
    <property type="entry name" value="FLGFLIH"/>
</dbReference>
<evidence type="ECO:0000256" key="2">
    <source>
        <dbReference type="ARBA" id="ARBA00004496"/>
    </source>
</evidence>
<organism evidence="12 13">
    <name type="scientific">Pseudodesulfovibrio piezophilus (strain DSM 21447 / JCM 15486 / C1TLV30)</name>
    <name type="common">Desulfovibrio piezophilus</name>
    <dbReference type="NCBI Taxonomy" id="1322246"/>
    <lineage>
        <taxon>Bacteria</taxon>
        <taxon>Pseudomonadati</taxon>
        <taxon>Thermodesulfobacteriota</taxon>
        <taxon>Desulfovibrionia</taxon>
        <taxon>Desulfovibrionales</taxon>
        <taxon>Desulfovibrionaceae</taxon>
    </lineage>
</organism>
<dbReference type="GO" id="GO:0003774">
    <property type="term" value="F:cytoskeletal motor activity"/>
    <property type="evidence" value="ECO:0007669"/>
    <property type="project" value="InterPro"/>
</dbReference>
<dbReference type="GO" id="GO:0071973">
    <property type="term" value="P:bacterial-type flagellum-dependent cell motility"/>
    <property type="evidence" value="ECO:0007669"/>
    <property type="project" value="InterPro"/>
</dbReference>
<dbReference type="InterPro" id="IPR051472">
    <property type="entry name" value="T3SS_Stator/FliH"/>
</dbReference>
<dbReference type="EMBL" id="FO203427">
    <property type="protein sequence ID" value="CCH50343.1"/>
    <property type="molecule type" value="Genomic_DNA"/>
</dbReference>
<dbReference type="InterPro" id="IPR018035">
    <property type="entry name" value="Flagellar_FliH/T3SS_HrpE"/>
</dbReference>
<evidence type="ECO:0000259" key="11">
    <source>
        <dbReference type="Pfam" id="PF02108"/>
    </source>
</evidence>
<evidence type="ECO:0000256" key="5">
    <source>
        <dbReference type="ARBA" id="ARBA00022448"/>
    </source>
</evidence>
<dbReference type="PATRIC" id="fig|879567.3.peg.3365"/>
<dbReference type="KEGG" id="dpi:BN4_20281"/>
<keyword evidence="10" id="KW-0175">Coiled coil</keyword>
<dbReference type="PANTHER" id="PTHR34982">
    <property type="entry name" value="YOP PROTEINS TRANSLOCATION PROTEIN L"/>
    <property type="match status" value="1"/>
</dbReference>
<dbReference type="InterPro" id="IPR038495">
    <property type="entry name" value="ATPase_E_C"/>
</dbReference>
<evidence type="ECO:0000256" key="8">
    <source>
        <dbReference type="ARBA" id="ARBA00022927"/>
    </source>
</evidence>
<evidence type="ECO:0000313" key="12">
    <source>
        <dbReference type="EMBL" id="CCH50343.1"/>
    </source>
</evidence>
<comment type="function">
    <text evidence="1">Needed for flagellar regrowth and assembly.</text>
</comment>
<evidence type="ECO:0000256" key="10">
    <source>
        <dbReference type="SAM" id="Coils"/>
    </source>
</evidence>
<evidence type="ECO:0000256" key="6">
    <source>
        <dbReference type="ARBA" id="ARBA00022490"/>
    </source>
</evidence>
<dbReference type="Gene3D" id="3.30.2320.30">
    <property type="entry name" value="ATP synthase, E subunit, C-terminal"/>
    <property type="match status" value="1"/>
</dbReference>
<dbReference type="SUPFAM" id="SSF160527">
    <property type="entry name" value="V-type ATPase subunit E-like"/>
    <property type="match status" value="1"/>
</dbReference>
<comment type="subcellular location">
    <subcellularLocation>
        <location evidence="2">Cytoplasm</location>
    </subcellularLocation>
</comment>
<evidence type="ECO:0000256" key="1">
    <source>
        <dbReference type="ARBA" id="ARBA00003041"/>
    </source>
</evidence>
<dbReference type="GO" id="GO:0009288">
    <property type="term" value="C:bacterial-type flagellum"/>
    <property type="evidence" value="ECO:0007669"/>
    <property type="project" value="InterPro"/>
</dbReference>
<keyword evidence="8" id="KW-0653">Protein transport</keyword>
<feature type="domain" description="Flagellar assembly protein FliH/Type III secretion system HrpE" evidence="11">
    <location>
        <begin position="108"/>
        <end position="233"/>
    </location>
</feature>
<dbReference type="Pfam" id="PF02108">
    <property type="entry name" value="FliH"/>
    <property type="match status" value="1"/>
</dbReference>
<dbReference type="eggNOG" id="COG1317">
    <property type="taxonomic scope" value="Bacteria"/>
</dbReference>
<evidence type="ECO:0000256" key="3">
    <source>
        <dbReference type="ARBA" id="ARBA00006602"/>
    </source>
</evidence>
<sequence length="255" mass="28203">MSLSKNTPNKAECPQYTGKVIIGMNTPGPDEMTIQEIEGKRQLMWDDSTNDEYLNRVKEKAKEKAKEIIMLAELEAEALRATGQQDGYQEGLAKAQEDLNAHTKAMSAEVENILSQLGAQGKTIFDERRQDIMTLIKLAVEKTLKIEMQESRLASVEALMTEALERIESQRQLAIKCAPDDAADLEAFIATIQERNPALKYWTVKGDPTLQQGGILLESADGKVDNSVASRWKGVEPILDQLLSQVSTPAAENKG</sequence>
<gene>
    <name evidence="12" type="ordered locus">BN4_20281</name>
</gene>
<dbReference type="PANTHER" id="PTHR34982:SF1">
    <property type="entry name" value="FLAGELLAR ASSEMBLY PROTEIN FLIH"/>
    <property type="match status" value="1"/>
</dbReference>
<reference evidence="13" key="2">
    <citation type="journal article" date="2013" name="Stand. Genomic Sci.">
        <title>Complete genome sequence of Desulfocapsa sulfexigens, a marine deltaproteobacterium specialized in disproportionating inorganic sulfur compounds.</title>
        <authorList>
            <person name="Finster K.W."/>
            <person name="Kjeldsen K.U."/>
            <person name="Kube M."/>
            <person name="Reinhardt R."/>
            <person name="Mussmann M."/>
            <person name="Amann R."/>
            <person name="Schreiber L."/>
        </authorList>
    </citation>
    <scope>NUCLEOTIDE SEQUENCE [LARGE SCALE GENOMIC DNA]</scope>
    <source>
        <strain evidence="13">DSM 10523 / SB164P1</strain>
    </source>
</reference>
<evidence type="ECO:0000313" key="13">
    <source>
        <dbReference type="Proteomes" id="UP000011724"/>
    </source>
</evidence>
<keyword evidence="9" id="KW-1006">Bacterial flagellum protein export</keyword>
<feature type="coiled-coil region" evidence="10">
    <location>
        <begin position="146"/>
        <end position="173"/>
    </location>
</feature>
<evidence type="ECO:0000256" key="4">
    <source>
        <dbReference type="ARBA" id="ARBA00016507"/>
    </source>
</evidence>
<dbReference type="InterPro" id="IPR000563">
    <property type="entry name" value="Flag_FliH"/>
</dbReference>
<name>M1WYG8_PSEP2</name>
<dbReference type="OrthoDB" id="5470636at2"/>
<dbReference type="AlphaFoldDB" id="M1WYG8"/>
<proteinExistence type="inferred from homology"/>
<protein>
    <recommendedName>
        <fullName evidence="4">Flagellar assembly protein FliH</fullName>
    </recommendedName>
</protein>
<accession>M1WYG8</accession>